<dbReference type="PANTHER" id="PTHR33067:SF15">
    <property type="entry name" value="RNA-DIRECTED DNA POLYMERASE"/>
    <property type="match status" value="1"/>
</dbReference>
<comment type="caution">
    <text evidence="2">The sequence shown here is derived from an EMBL/GenBank/DDBJ whole genome shotgun (WGS) entry which is preliminary data.</text>
</comment>
<feature type="region of interest" description="Disordered" evidence="1">
    <location>
        <begin position="73"/>
        <end position="158"/>
    </location>
</feature>
<sequence>MVDASARGALMNKTLEEAWELIESMANNNQHFKVRAISVAKGVFEVTPSESTILAKSLVDIAAMLKEIKEGQAANSKPLTQHVNTSQQQPSTNNRQYYPQPQGWRDNQQNRWNPPQQPQQNQFRQPYTYNQPQNPQNQRYQPPHTRQTYPPPNVLPPNYEETLRAYQQESREMKENQKRLDSQLSHITELLHKFTNQPTTNPQPQPSTSSPLPSQPLPNPKGGINMVHNENDEEEDEEDDDEWLYGLLAELEDSDDDSDDEEVEEEPKKEVDDEEVEEETKGETFFIATIFQGNEVKETEMPVKCEDPRPCLVTSKIRGVDIPECLCDPGAWGNVMPYALYETLDLGPLKKSKEVFTTVDASIVSVAGIADNVMVNIGKLTIPNLFPCYQTNRRGQSRKISSLA</sequence>
<keyword evidence="3" id="KW-1185">Reference proteome</keyword>
<reference evidence="2 3" key="1">
    <citation type="journal article" date="2023" name="Plants (Basel)">
        <title>Bridging the Gap: Combining Genomics and Transcriptomics Approaches to Understand Stylosanthes scabra, an Orphan Legume from the Brazilian Caatinga.</title>
        <authorList>
            <person name="Ferreira-Neto J.R.C."/>
            <person name="da Silva M.D."/>
            <person name="Binneck E."/>
            <person name="de Melo N.F."/>
            <person name="da Silva R.H."/>
            <person name="de Melo A.L.T.M."/>
            <person name="Pandolfi V."/>
            <person name="Bustamante F.O."/>
            <person name="Brasileiro-Vidal A.C."/>
            <person name="Benko-Iseppon A.M."/>
        </authorList>
    </citation>
    <scope>NUCLEOTIDE SEQUENCE [LARGE SCALE GENOMIC DNA]</scope>
    <source>
        <tissue evidence="2">Leaves</tissue>
    </source>
</reference>
<feature type="compositionally biased region" description="Polar residues" evidence="1">
    <location>
        <begin position="73"/>
        <end position="99"/>
    </location>
</feature>
<name>A0ABU6VWP2_9FABA</name>
<dbReference type="InterPro" id="IPR021109">
    <property type="entry name" value="Peptidase_aspartic_dom_sf"/>
</dbReference>
<evidence type="ECO:0000313" key="3">
    <source>
        <dbReference type="Proteomes" id="UP001341840"/>
    </source>
</evidence>
<feature type="compositionally biased region" description="Low complexity" evidence="1">
    <location>
        <begin position="107"/>
        <end position="143"/>
    </location>
</feature>
<dbReference type="Proteomes" id="UP001341840">
    <property type="component" value="Unassembled WGS sequence"/>
</dbReference>
<protein>
    <submittedName>
        <fullName evidence="2">Uncharacterized protein</fullName>
    </submittedName>
</protein>
<proteinExistence type="predicted"/>
<dbReference type="EMBL" id="JASCZI010154617">
    <property type="protein sequence ID" value="MED6178087.1"/>
    <property type="molecule type" value="Genomic_DNA"/>
</dbReference>
<gene>
    <name evidence="2" type="ORF">PIB30_104341</name>
</gene>
<evidence type="ECO:0000256" key="1">
    <source>
        <dbReference type="SAM" id="MobiDB-lite"/>
    </source>
</evidence>
<feature type="compositionally biased region" description="Low complexity" evidence="1">
    <location>
        <begin position="195"/>
        <end position="212"/>
    </location>
</feature>
<dbReference type="Gene3D" id="2.40.70.10">
    <property type="entry name" value="Acid Proteases"/>
    <property type="match status" value="1"/>
</dbReference>
<organism evidence="2 3">
    <name type="scientific">Stylosanthes scabra</name>
    <dbReference type="NCBI Taxonomy" id="79078"/>
    <lineage>
        <taxon>Eukaryota</taxon>
        <taxon>Viridiplantae</taxon>
        <taxon>Streptophyta</taxon>
        <taxon>Embryophyta</taxon>
        <taxon>Tracheophyta</taxon>
        <taxon>Spermatophyta</taxon>
        <taxon>Magnoliopsida</taxon>
        <taxon>eudicotyledons</taxon>
        <taxon>Gunneridae</taxon>
        <taxon>Pentapetalae</taxon>
        <taxon>rosids</taxon>
        <taxon>fabids</taxon>
        <taxon>Fabales</taxon>
        <taxon>Fabaceae</taxon>
        <taxon>Papilionoideae</taxon>
        <taxon>50 kb inversion clade</taxon>
        <taxon>dalbergioids sensu lato</taxon>
        <taxon>Dalbergieae</taxon>
        <taxon>Pterocarpus clade</taxon>
        <taxon>Stylosanthes</taxon>
    </lineage>
</organism>
<evidence type="ECO:0000313" key="2">
    <source>
        <dbReference type="EMBL" id="MED6178087.1"/>
    </source>
</evidence>
<feature type="region of interest" description="Disordered" evidence="1">
    <location>
        <begin position="195"/>
        <end position="281"/>
    </location>
</feature>
<accession>A0ABU6VWP2</accession>
<dbReference type="PANTHER" id="PTHR33067">
    <property type="entry name" value="RNA-DIRECTED DNA POLYMERASE-RELATED"/>
    <property type="match status" value="1"/>
</dbReference>
<feature type="compositionally biased region" description="Acidic residues" evidence="1">
    <location>
        <begin position="250"/>
        <end position="265"/>
    </location>
</feature>
<feature type="compositionally biased region" description="Acidic residues" evidence="1">
    <location>
        <begin position="231"/>
        <end position="243"/>
    </location>
</feature>